<keyword evidence="1" id="KW-1133">Transmembrane helix</keyword>
<feature type="transmembrane region" description="Helical" evidence="1">
    <location>
        <begin position="74"/>
        <end position="96"/>
    </location>
</feature>
<feature type="transmembrane region" description="Helical" evidence="1">
    <location>
        <begin position="263"/>
        <end position="282"/>
    </location>
</feature>
<dbReference type="EMBL" id="UGRU01000001">
    <property type="protein sequence ID" value="SUA48562.1"/>
    <property type="molecule type" value="Genomic_DNA"/>
</dbReference>
<feature type="transmembrane region" description="Helical" evidence="1">
    <location>
        <begin position="327"/>
        <end position="345"/>
    </location>
</feature>
<feature type="transmembrane region" description="Helical" evidence="1">
    <location>
        <begin position="108"/>
        <end position="125"/>
    </location>
</feature>
<proteinExistence type="predicted"/>
<protein>
    <submittedName>
        <fullName evidence="2">Uncharacterized protein</fullName>
    </submittedName>
</protein>
<feature type="transmembrane region" description="Helical" evidence="1">
    <location>
        <begin position="33"/>
        <end position="54"/>
    </location>
</feature>
<feature type="transmembrane region" description="Helical" evidence="1">
    <location>
        <begin position="302"/>
        <end position="320"/>
    </location>
</feature>
<evidence type="ECO:0000313" key="2">
    <source>
        <dbReference type="EMBL" id="SUA48562.1"/>
    </source>
</evidence>
<keyword evidence="1" id="KW-0472">Membrane</keyword>
<name>A0A378X607_9NOCA</name>
<evidence type="ECO:0000256" key="1">
    <source>
        <dbReference type="SAM" id="Phobius"/>
    </source>
</evidence>
<reference evidence="2 3" key="1">
    <citation type="submission" date="2018-06" db="EMBL/GenBank/DDBJ databases">
        <authorList>
            <consortium name="Pathogen Informatics"/>
            <person name="Doyle S."/>
        </authorList>
    </citation>
    <scope>NUCLEOTIDE SEQUENCE [LARGE SCALE GENOMIC DNA]</scope>
    <source>
        <strain evidence="2 3">NCTC13184</strain>
    </source>
</reference>
<keyword evidence="1" id="KW-0812">Transmembrane</keyword>
<feature type="transmembrane region" description="Helical" evidence="1">
    <location>
        <begin position="236"/>
        <end position="256"/>
    </location>
</feature>
<organism evidence="2 3">
    <name type="scientific">Nocardia africana</name>
    <dbReference type="NCBI Taxonomy" id="134964"/>
    <lineage>
        <taxon>Bacteria</taxon>
        <taxon>Bacillati</taxon>
        <taxon>Actinomycetota</taxon>
        <taxon>Actinomycetes</taxon>
        <taxon>Mycobacteriales</taxon>
        <taxon>Nocardiaceae</taxon>
        <taxon>Nocardia</taxon>
    </lineage>
</organism>
<evidence type="ECO:0000313" key="3">
    <source>
        <dbReference type="Proteomes" id="UP000255082"/>
    </source>
</evidence>
<dbReference type="Proteomes" id="UP000255082">
    <property type="component" value="Unassembled WGS sequence"/>
</dbReference>
<sequence length="674" mass="72486">MGAPLANYQFASNDPGILHPGATLLWAILELELTTYVVVMTGAIWIMGMGLSFKWLDILAVPLRNLAAALTDEIATPIMLITAATIGAFFVAWFMLRGFRSKAVSQSLTMILVGIAGPLFLANPLSDVLSSDGLLAQGRNLGIAVVAGLHDKTSPAPADFVKSFQSNLADNLVRKPVQVWNFGHVVDARPACRAAWTAAVNAGSKAMLRSGLQNCRDTEAVHHIDHPSMAQVGTGMVLLLCGIMTIIFGVFMAVKVMKTTFDAIYHAFMAIFGFAAGGFIYGPTQTHLVRSVVHSFVSGFKMVAFIIFLGIYLAVLGDLFDAARGQIFTVLVIFTCVEVIAVSQLRRLDANLDRGNDWIANRFALAAQGGSGSSTAGKLAIGMAGASSGSHSSPSLLTTLAAFNTMNSSPIVAWAAGRTMGPLNPFAKRRKLAELANMDSAPMNRETATWSRMARQNWVKKALDRAGDDGIASEIGVANALDGLGDSRVPDAFLASTLLAAGATHQGAIDGQRAVAVQKASMRGESPYGFAPLQKAMAATMAIENHVGDRAHAAFSAQAWVAASNFKRHANAPEDGAHLDHAFIRRVEAAWDSPSRLRRITPDEWNNVDRNTLNHIGHKLAVEHLSLAQRYHQAVKSGDNTAQLQLRGELRKYRNRIMNLHHTRPEQGADPWEH</sequence>
<dbReference type="AlphaFoldDB" id="A0A378X607"/>
<gene>
    <name evidence="2" type="ORF">NCTC13184_07116</name>
</gene>
<accession>A0A378X607</accession>